<dbReference type="PANTHER" id="PTHR12110">
    <property type="entry name" value="HYDROXYPYRUVATE ISOMERASE"/>
    <property type="match status" value="1"/>
</dbReference>
<comment type="caution">
    <text evidence="2">The sequence shown here is derived from an EMBL/GenBank/DDBJ whole genome shotgun (WGS) entry which is preliminary data.</text>
</comment>
<dbReference type="InterPro" id="IPR036237">
    <property type="entry name" value="Xyl_isomerase-like_sf"/>
</dbReference>
<dbReference type="RefSeq" id="WP_344522698.1">
    <property type="nucleotide sequence ID" value="NZ_BAAAPE010000001.1"/>
</dbReference>
<dbReference type="EMBL" id="BAAAPE010000001">
    <property type="protein sequence ID" value="GAA2059781.1"/>
    <property type="molecule type" value="Genomic_DNA"/>
</dbReference>
<accession>A0ABN2VDM3</accession>
<reference evidence="2 3" key="1">
    <citation type="journal article" date="2019" name="Int. J. Syst. Evol. Microbiol.">
        <title>The Global Catalogue of Microorganisms (GCM) 10K type strain sequencing project: providing services to taxonomists for standard genome sequencing and annotation.</title>
        <authorList>
            <consortium name="The Broad Institute Genomics Platform"/>
            <consortium name="The Broad Institute Genome Sequencing Center for Infectious Disease"/>
            <person name="Wu L."/>
            <person name="Ma J."/>
        </authorList>
    </citation>
    <scope>NUCLEOTIDE SEQUENCE [LARGE SCALE GENOMIC DNA]</scope>
    <source>
        <strain evidence="2 3">JCM 15478</strain>
    </source>
</reference>
<sequence length="307" mass="33639">MIRIGNAPVSYGVFGEAAGGEGTSPAQLLATMAEAGYEGSELGPPGFFGSPEETADAFARHGLSAIGAYAPVHFALDDATVEHDLSRIAVTCRELAAVAERSGTPGLVILADEGSETLLHNPARAHDDRTLALDDAGWARLAHYAQTALRMAEDHGLRTSWHPHISTYVESAWEVERLLESTDVGLTLDIAHLQLAGSDPVDCWRAWRERINHIHVKDASMAVLQDAKDQRRTDFDEWWANVCVPFGKGDVDIDAFLDAVVADGYDEWLVVEQDREPTPAEQYPEVAREQAHNYQWLSEAVRTRSQA</sequence>
<proteinExistence type="predicted"/>
<dbReference type="Gene3D" id="3.20.20.150">
    <property type="entry name" value="Divalent-metal-dependent TIM barrel enzymes"/>
    <property type="match status" value="1"/>
</dbReference>
<organism evidence="2 3">
    <name type="scientific">Streptomyces albiaxialis</name>
    <dbReference type="NCBI Taxonomy" id="329523"/>
    <lineage>
        <taxon>Bacteria</taxon>
        <taxon>Bacillati</taxon>
        <taxon>Actinomycetota</taxon>
        <taxon>Actinomycetes</taxon>
        <taxon>Kitasatosporales</taxon>
        <taxon>Streptomycetaceae</taxon>
        <taxon>Streptomyces</taxon>
    </lineage>
</organism>
<feature type="domain" description="Xylose isomerase-like TIM barrel" evidence="1">
    <location>
        <begin position="30"/>
        <end position="285"/>
    </location>
</feature>
<gene>
    <name evidence="2" type="ORF">GCM10009801_00770</name>
</gene>
<dbReference type="Proteomes" id="UP001500016">
    <property type="component" value="Unassembled WGS sequence"/>
</dbReference>
<dbReference type="InterPro" id="IPR013022">
    <property type="entry name" value="Xyl_isomerase-like_TIM-brl"/>
</dbReference>
<name>A0ABN2VDM3_9ACTN</name>
<evidence type="ECO:0000259" key="1">
    <source>
        <dbReference type="Pfam" id="PF01261"/>
    </source>
</evidence>
<dbReference type="SUPFAM" id="SSF51658">
    <property type="entry name" value="Xylose isomerase-like"/>
    <property type="match status" value="1"/>
</dbReference>
<evidence type="ECO:0000313" key="2">
    <source>
        <dbReference type="EMBL" id="GAA2059781.1"/>
    </source>
</evidence>
<protein>
    <submittedName>
        <fullName evidence="2">TIM barrel protein</fullName>
    </submittedName>
</protein>
<dbReference type="Pfam" id="PF01261">
    <property type="entry name" value="AP_endonuc_2"/>
    <property type="match status" value="1"/>
</dbReference>
<dbReference type="InterPro" id="IPR050312">
    <property type="entry name" value="IolE/XylAMocC-like"/>
</dbReference>
<evidence type="ECO:0000313" key="3">
    <source>
        <dbReference type="Proteomes" id="UP001500016"/>
    </source>
</evidence>
<dbReference type="PANTHER" id="PTHR12110:SF41">
    <property type="entry name" value="INOSOSE DEHYDRATASE"/>
    <property type="match status" value="1"/>
</dbReference>
<keyword evidence="3" id="KW-1185">Reference proteome</keyword>